<reference evidence="1 2" key="1">
    <citation type="submission" date="2018-08" db="EMBL/GenBank/DDBJ databases">
        <title>A genome reference for cultivated species of the human gut microbiota.</title>
        <authorList>
            <person name="Zou Y."/>
            <person name="Xue W."/>
            <person name="Luo G."/>
        </authorList>
    </citation>
    <scope>NUCLEOTIDE SEQUENCE [LARGE SCALE GENOMIC DNA]</scope>
    <source>
        <strain evidence="1 2">AF10-17</strain>
    </source>
</reference>
<dbReference type="NCBIfam" id="TIGR04085">
    <property type="entry name" value="rSAM_more_4Fe4S"/>
    <property type="match status" value="1"/>
</dbReference>
<name>A0AA92UD72_9BACT</name>
<dbReference type="SUPFAM" id="SSF102114">
    <property type="entry name" value="Radical SAM enzymes"/>
    <property type="match status" value="1"/>
</dbReference>
<organism evidence="1 2">
    <name type="scientific">Segatella copri</name>
    <dbReference type="NCBI Taxonomy" id="165179"/>
    <lineage>
        <taxon>Bacteria</taxon>
        <taxon>Pseudomonadati</taxon>
        <taxon>Bacteroidota</taxon>
        <taxon>Bacteroidia</taxon>
        <taxon>Bacteroidales</taxon>
        <taxon>Prevotellaceae</taxon>
        <taxon>Segatella</taxon>
    </lineage>
</organism>
<protein>
    <submittedName>
        <fullName evidence="1">SPASM domain-containing protein</fullName>
    </submittedName>
</protein>
<sequence>MEKKLLPESFTSILWAILFKKPLVSCQMSSKQFAVSTLGEIFPCHMDVGKECLNLGNIGGKNIFNSCTIQKSFPLFDLLANKRGLCPNCWAHNLCEGCPRELFYDEKNKCYQTTPNEDKCKSQREHIEKILLSISHLRQDKNKWHDYVQGINEMCKEKIC</sequence>
<dbReference type="AlphaFoldDB" id="A0AA92UD72"/>
<accession>A0AA92UD72</accession>
<dbReference type="RefSeq" id="WP_118151361.1">
    <property type="nucleotide sequence ID" value="NZ_QSAV01000004.1"/>
</dbReference>
<evidence type="ECO:0000313" key="1">
    <source>
        <dbReference type="EMBL" id="RGW82214.1"/>
    </source>
</evidence>
<dbReference type="InterPro" id="IPR013785">
    <property type="entry name" value="Aldolase_TIM"/>
</dbReference>
<dbReference type="EMBL" id="QSAV01000004">
    <property type="protein sequence ID" value="RGW82214.1"/>
    <property type="molecule type" value="Genomic_DNA"/>
</dbReference>
<proteinExistence type="predicted"/>
<dbReference type="InterPro" id="IPR058240">
    <property type="entry name" value="rSAM_sf"/>
</dbReference>
<comment type="caution">
    <text evidence="1">The sequence shown here is derived from an EMBL/GenBank/DDBJ whole genome shotgun (WGS) entry which is preliminary data.</text>
</comment>
<dbReference type="InterPro" id="IPR023885">
    <property type="entry name" value="4Fe4S-binding_SPASM_dom"/>
</dbReference>
<evidence type="ECO:0000313" key="2">
    <source>
        <dbReference type="Proteomes" id="UP000285776"/>
    </source>
</evidence>
<dbReference type="Proteomes" id="UP000285776">
    <property type="component" value="Unassembled WGS sequence"/>
</dbReference>
<dbReference type="Gene3D" id="3.20.20.70">
    <property type="entry name" value="Aldolase class I"/>
    <property type="match status" value="1"/>
</dbReference>
<gene>
    <name evidence="1" type="ORF">DWV53_02150</name>
</gene>